<accession>A0A7H1Q9H4</accession>
<proteinExistence type="predicted"/>
<protein>
    <submittedName>
        <fullName evidence="1">Uncharacterized protein</fullName>
    </submittedName>
</protein>
<dbReference type="Proteomes" id="UP000516422">
    <property type="component" value="Chromosome"/>
</dbReference>
<dbReference type="AlphaFoldDB" id="A0A7H1Q9H4"/>
<dbReference type="EMBL" id="CP051006">
    <property type="protein sequence ID" value="QNT96954.1"/>
    <property type="molecule type" value="Genomic_DNA"/>
</dbReference>
<evidence type="ECO:0000313" key="1">
    <source>
        <dbReference type="EMBL" id="QNT96954.1"/>
    </source>
</evidence>
<gene>
    <name evidence="1" type="ORF">HEP81_06720</name>
</gene>
<sequence>MVNFGDASPTVTVPLDVTGSGQRTHAYTVGTFTATVNGNPTSVIVSPNPTTTALSVTPNPSACGQSVTVCATIIPGTSHHLRADRHGRLHPPQGPDPDGRRQCIGAGLLHRFHAGTPITVNPTPTTLTAQPGTIRLRLIPLPEFYISTLSATPTTTSGMPVAGQPVTFTAATAHNILLFIPLPG</sequence>
<evidence type="ECO:0000313" key="2">
    <source>
        <dbReference type="Proteomes" id="UP000516422"/>
    </source>
</evidence>
<reference evidence="1 2" key="1">
    <citation type="submission" date="2020-04" db="EMBL/GenBank/DDBJ databases">
        <title>Characterization and engineering of Streptomyces griseofuscus DSM40191 as a potential heterologous host for expression of BGCs.</title>
        <authorList>
            <person name="Gren T."/>
            <person name="Whitford C.M."/>
            <person name="Mohite O.S."/>
            <person name="Joergensen T.S."/>
            <person name="Nielsen J.B."/>
            <person name="Lee S.Y."/>
            <person name="Weber T."/>
        </authorList>
    </citation>
    <scope>NUCLEOTIDE SEQUENCE [LARGE SCALE GENOMIC DNA]</scope>
    <source>
        <strain evidence="1 2">DSM 40191</strain>
    </source>
</reference>
<organism evidence="1 2">
    <name type="scientific">Streptomyces griseofuscus</name>
    <dbReference type="NCBI Taxonomy" id="146922"/>
    <lineage>
        <taxon>Bacteria</taxon>
        <taxon>Bacillati</taxon>
        <taxon>Actinomycetota</taxon>
        <taxon>Actinomycetes</taxon>
        <taxon>Kitasatosporales</taxon>
        <taxon>Streptomycetaceae</taxon>
        <taxon>Streptomyces</taxon>
    </lineage>
</organism>
<dbReference type="KEGG" id="sgf:HEP81_06720"/>
<name>A0A7H1Q9H4_9ACTN</name>